<dbReference type="InterPro" id="IPR010730">
    <property type="entry name" value="HET"/>
</dbReference>
<keyword evidence="3" id="KW-1185">Reference proteome</keyword>
<gene>
    <name evidence="2" type="ORF">VFPPC_12078</name>
</gene>
<dbReference type="GeneID" id="28854067"/>
<reference evidence="2 3" key="1">
    <citation type="journal article" date="2016" name="PLoS Pathog.">
        <title>Biosynthesis of antibiotic leucinostatins in bio-control fungus Purpureocillium lilacinum and their inhibition on phytophthora revealed by genome mining.</title>
        <authorList>
            <person name="Wang G."/>
            <person name="Liu Z."/>
            <person name="Lin R."/>
            <person name="Li E."/>
            <person name="Mao Z."/>
            <person name="Ling J."/>
            <person name="Yang Y."/>
            <person name="Yin W.B."/>
            <person name="Xie B."/>
        </authorList>
    </citation>
    <scope>NUCLEOTIDE SEQUENCE [LARGE SCALE GENOMIC DNA]</scope>
    <source>
        <strain evidence="2">170</strain>
    </source>
</reference>
<dbReference type="OrthoDB" id="2157530at2759"/>
<evidence type="ECO:0000313" key="2">
    <source>
        <dbReference type="EMBL" id="OAQ67324.1"/>
    </source>
</evidence>
<protein>
    <submittedName>
        <fullName evidence="2">Heterokaryon incompatibility protein</fullName>
    </submittedName>
</protein>
<name>A0A179FP15_METCM</name>
<dbReference type="KEGG" id="pchm:VFPPC_12078"/>
<dbReference type="PANTHER" id="PTHR24148">
    <property type="entry name" value="ANKYRIN REPEAT DOMAIN-CONTAINING PROTEIN 39 HOMOLOG-RELATED"/>
    <property type="match status" value="1"/>
</dbReference>
<dbReference type="AlphaFoldDB" id="A0A179FP15"/>
<feature type="domain" description="Heterokaryon incompatibility" evidence="1">
    <location>
        <begin position="58"/>
        <end position="256"/>
    </location>
</feature>
<proteinExistence type="predicted"/>
<dbReference type="Pfam" id="PF06985">
    <property type="entry name" value="HET"/>
    <property type="match status" value="1"/>
</dbReference>
<evidence type="ECO:0000313" key="3">
    <source>
        <dbReference type="Proteomes" id="UP000078397"/>
    </source>
</evidence>
<evidence type="ECO:0000259" key="1">
    <source>
        <dbReference type="Pfam" id="PF06985"/>
    </source>
</evidence>
<dbReference type="Pfam" id="PF26639">
    <property type="entry name" value="Het-6_barrel"/>
    <property type="match status" value="1"/>
</dbReference>
<dbReference type="EMBL" id="LSBJ02000004">
    <property type="protein sequence ID" value="OAQ67324.1"/>
    <property type="molecule type" value="Genomic_DNA"/>
</dbReference>
<accession>A0A179FP15</accession>
<dbReference type="PANTHER" id="PTHR24148:SF82">
    <property type="entry name" value="HETEROKARYON INCOMPATIBILITY DOMAIN-CONTAINING PROTEIN"/>
    <property type="match status" value="1"/>
</dbReference>
<comment type="caution">
    <text evidence="2">The sequence shown here is derived from an EMBL/GenBank/DDBJ whole genome shotgun (WGS) entry which is preliminary data.</text>
</comment>
<organism evidence="2 3">
    <name type="scientific">Pochonia chlamydosporia 170</name>
    <dbReference type="NCBI Taxonomy" id="1380566"/>
    <lineage>
        <taxon>Eukaryota</taxon>
        <taxon>Fungi</taxon>
        <taxon>Dikarya</taxon>
        <taxon>Ascomycota</taxon>
        <taxon>Pezizomycotina</taxon>
        <taxon>Sordariomycetes</taxon>
        <taxon>Hypocreomycetidae</taxon>
        <taxon>Hypocreales</taxon>
        <taxon>Clavicipitaceae</taxon>
        <taxon>Pochonia</taxon>
    </lineage>
</organism>
<sequence length="703" mass="79640">MDQFAGQITRNSVAQLYNNLYLNPAYREIRLLSIAPGAWSAEIRCNLVKTSLNIRPAYRALSYTWGDARTTQVVSVNGNPFPVTRNLARALRRLRYISGHQWFWWIDAICINQTNLSERSQQVSIMRDIYASCIETLIYLGEPPSSSVDGENLIEGTRPIVWHGDVRDKPALDSYWNDFSIDQEQKYHVKSINTIDRTFHAFAFLRLLAADLHLTQLPPFQKWEKATEDPYCIAVTDALMHIGQSPWWRRVWTVQETVMPPKAMILYGPVVVPLSLLYLAWERFGIHFNSCCLHNKVAMNVGRGLVEIMGQDMDEIMTLRDVFVRGVNHNYHGNIFRLCTKFGARASTDPVDKVYALLGLVTNWYGREPILPDYTVSATSLYRRLTVDVLLTDMTLHAIIGDMERKDHPELPSWVIDWTNRNVEDVDCDRKQLINYYRATGETKANIQFLGFSMLRVTGFQVDWVCEVLDPLRLRAKSNPPDTISSDQRILCEFYRLAGLHQGPDRPYPGGGTYREAFWRVLCGDGMVPTVVNGQESVSRSFRRATLSDSVHFEDWAMCTVYSPFTAEPNGLTEEESAAFKNLQGFGETRAFPKNDPGKRSFQGGMTASVRDRSLFITQGGFLGIGHCQTKPGDELFMLIGANVPFALRPTGDTTNGSEGSGFRSVQRGRPLHKIVGDCYLHGLMDGQAMQGQYSSVDDVYLV</sequence>
<dbReference type="InterPro" id="IPR052895">
    <property type="entry name" value="HetReg/Transcr_Mod"/>
</dbReference>
<dbReference type="RefSeq" id="XP_018144411.1">
    <property type="nucleotide sequence ID" value="XM_018290073.1"/>
</dbReference>
<dbReference type="STRING" id="1380566.A0A179FP15"/>
<dbReference type="Proteomes" id="UP000078397">
    <property type="component" value="Unassembled WGS sequence"/>
</dbReference>